<evidence type="ECO:0000259" key="1">
    <source>
        <dbReference type="Pfam" id="PF07883"/>
    </source>
</evidence>
<reference evidence="3" key="1">
    <citation type="submission" date="2018-02" db="EMBL/GenBank/DDBJ databases">
        <authorList>
            <person name="Hausmann B."/>
        </authorList>
    </citation>
    <scope>NUCLEOTIDE SEQUENCE [LARGE SCALE GENOMIC DNA]</scope>
    <source>
        <strain evidence="3">Peat soil MAG SbA5</strain>
    </source>
</reference>
<name>A0A2N9L293_9BACT</name>
<proteinExistence type="predicted"/>
<protein>
    <recommendedName>
        <fullName evidence="1">Cupin type-2 domain-containing protein</fullName>
    </recommendedName>
</protein>
<dbReference type="InterPro" id="IPR053146">
    <property type="entry name" value="QDO-like"/>
</dbReference>
<organism evidence="2 3">
    <name type="scientific">Candidatus Sulfuritelmatomonas gaucii</name>
    <dbReference type="NCBI Taxonomy" id="2043161"/>
    <lineage>
        <taxon>Bacteria</taxon>
        <taxon>Pseudomonadati</taxon>
        <taxon>Acidobacteriota</taxon>
        <taxon>Terriglobia</taxon>
        <taxon>Terriglobales</taxon>
        <taxon>Acidobacteriaceae</taxon>
        <taxon>Candidatus Sulfuritelmatomonas</taxon>
    </lineage>
</organism>
<dbReference type="Pfam" id="PF07883">
    <property type="entry name" value="Cupin_2"/>
    <property type="match status" value="1"/>
</dbReference>
<feature type="domain" description="Cupin type-2" evidence="1">
    <location>
        <begin position="42"/>
        <end position="111"/>
    </location>
</feature>
<dbReference type="OrthoDB" id="9791637at2"/>
<sequence>MTTQTIGLEVNPAEELIRLGPLAVRFLVTGENSSGTVAIFEVVVPAGQRLMAPAHSHDHYEETIYGVEGVLTWTVGGKPIDVGPGQALCIPRGAVHRFDNNGSQDAKVLCTVTPGVLGPQYFRETAEAAKAAAGGLPDRAKMMEIMRRHGLTPAPPPTQS</sequence>
<dbReference type="InterPro" id="IPR013096">
    <property type="entry name" value="Cupin_2"/>
</dbReference>
<dbReference type="Proteomes" id="UP000239735">
    <property type="component" value="Unassembled WGS sequence"/>
</dbReference>
<dbReference type="PANTHER" id="PTHR36440">
    <property type="entry name" value="PUTATIVE (AFU_ORTHOLOGUE AFUA_8G07350)-RELATED"/>
    <property type="match status" value="1"/>
</dbReference>
<dbReference type="EMBL" id="OKRB01000002">
    <property type="protein sequence ID" value="SPE17408.1"/>
    <property type="molecule type" value="Genomic_DNA"/>
</dbReference>
<evidence type="ECO:0000313" key="2">
    <source>
        <dbReference type="EMBL" id="SPE17408.1"/>
    </source>
</evidence>
<dbReference type="InterPro" id="IPR011051">
    <property type="entry name" value="RmlC_Cupin_sf"/>
</dbReference>
<dbReference type="InterPro" id="IPR014710">
    <property type="entry name" value="RmlC-like_jellyroll"/>
</dbReference>
<dbReference type="Gene3D" id="2.60.120.10">
    <property type="entry name" value="Jelly Rolls"/>
    <property type="match status" value="1"/>
</dbReference>
<gene>
    <name evidence="2" type="ORF">SBA5_100005</name>
</gene>
<accession>A0A2N9L293</accession>
<dbReference type="SUPFAM" id="SSF51182">
    <property type="entry name" value="RmlC-like cupins"/>
    <property type="match status" value="1"/>
</dbReference>
<evidence type="ECO:0000313" key="3">
    <source>
        <dbReference type="Proteomes" id="UP000239735"/>
    </source>
</evidence>
<dbReference type="AlphaFoldDB" id="A0A2N9L293"/>
<dbReference type="PANTHER" id="PTHR36440:SF1">
    <property type="entry name" value="PUTATIVE (AFU_ORTHOLOGUE AFUA_8G07350)-RELATED"/>
    <property type="match status" value="1"/>
</dbReference>